<gene>
    <name evidence="1" type="ORF">CL6EHI_c00130</name>
</gene>
<evidence type="ECO:0000313" key="2">
    <source>
        <dbReference type="Proteomes" id="UP000078387"/>
    </source>
</evidence>
<dbReference type="Proteomes" id="UP000078387">
    <property type="component" value="Unassembled WGS sequence"/>
</dbReference>
<dbReference type="EMBL" id="BDEQ01000001">
    <property type="protein sequence ID" value="GAT97188.1"/>
    <property type="molecule type" value="Genomic_DNA"/>
</dbReference>
<evidence type="ECO:0000313" key="1">
    <source>
        <dbReference type="EMBL" id="GAT97188.1"/>
    </source>
</evidence>
<reference evidence="1 2" key="1">
    <citation type="submission" date="2016-05" db="EMBL/GenBank/DDBJ databases">
        <title>First whole genome sequencing of Entamoeba histolytica HM1:IMSS-clone-6.</title>
        <authorList>
            <person name="Mukherjee Avik.K."/>
            <person name="Izumyama S."/>
            <person name="Nakada-Tsukui K."/>
            <person name="Nozaki T."/>
        </authorList>
    </citation>
    <scope>NUCLEOTIDE SEQUENCE [LARGE SCALE GENOMIC DNA]</scope>
    <source>
        <strain evidence="1 2">HM1:IMSS clone 6</strain>
    </source>
</reference>
<dbReference type="AlphaFoldDB" id="A0A175JUS5"/>
<name>A0A175JUS5_ENTHI</name>
<sequence length="75" mass="8437">MGHHTCIVSSISPIKTLSAPLFYNLQIYEIQEMEIEDEILDILCNHERYSDDGDSSILSDPEVVVERSVNPGLCL</sequence>
<proteinExistence type="predicted"/>
<protein>
    <submittedName>
        <fullName evidence="1">Uncharacterized protein</fullName>
    </submittedName>
</protein>
<accession>A0A175JUS5</accession>
<dbReference type="VEuPathDB" id="AmoebaDB:KM1_177490"/>
<organism evidence="1 2">
    <name type="scientific">Entamoeba histolytica</name>
    <dbReference type="NCBI Taxonomy" id="5759"/>
    <lineage>
        <taxon>Eukaryota</taxon>
        <taxon>Amoebozoa</taxon>
        <taxon>Evosea</taxon>
        <taxon>Archamoebae</taxon>
        <taxon>Mastigamoebida</taxon>
        <taxon>Entamoebidae</taxon>
        <taxon>Entamoeba</taxon>
    </lineage>
</organism>
<comment type="caution">
    <text evidence="1">The sequence shown here is derived from an EMBL/GenBank/DDBJ whole genome shotgun (WGS) entry which is preliminary data.</text>
</comment>